<feature type="compositionally biased region" description="Low complexity" evidence="7">
    <location>
        <begin position="45"/>
        <end position="54"/>
    </location>
</feature>
<accession>A0A395I5I3</accession>
<keyword evidence="11" id="KW-1185">Reference proteome</keyword>
<evidence type="ECO:0000256" key="6">
    <source>
        <dbReference type="ARBA" id="ARBA00023136"/>
    </source>
</evidence>
<dbReference type="PANTHER" id="PTHR11453">
    <property type="entry name" value="ANION EXCHANGE PROTEIN"/>
    <property type="match status" value="1"/>
</dbReference>
<evidence type="ECO:0000313" key="10">
    <source>
        <dbReference type="EMBL" id="RAL15492.1"/>
    </source>
</evidence>
<feature type="transmembrane region" description="Helical" evidence="8">
    <location>
        <begin position="573"/>
        <end position="590"/>
    </location>
</feature>
<dbReference type="FunFam" id="1.10.287.570:FF:000003">
    <property type="entry name" value="Anion exchange family protein"/>
    <property type="match status" value="1"/>
</dbReference>
<comment type="similarity">
    <text evidence="2">Belongs to the anion exchanger (TC 2.A.31) family.</text>
</comment>
<gene>
    <name evidence="10" type="ORF">BO97DRAFT_363108</name>
</gene>
<dbReference type="InterPro" id="IPR003020">
    <property type="entry name" value="HCO3_transpt_euk"/>
</dbReference>
<organism evidence="10 11">
    <name type="scientific">Aspergillus homomorphus (strain CBS 101889)</name>
    <dbReference type="NCBI Taxonomy" id="1450537"/>
    <lineage>
        <taxon>Eukaryota</taxon>
        <taxon>Fungi</taxon>
        <taxon>Dikarya</taxon>
        <taxon>Ascomycota</taxon>
        <taxon>Pezizomycotina</taxon>
        <taxon>Eurotiomycetes</taxon>
        <taxon>Eurotiomycetidae</taxon>
        <taxon>Eurotiales</taxon>
        <taxon>Aspergillaceae</taxon>
        <taxon>Aspergillus</taxon>
        <taxon>Aspergillus subgen. Circumdati</taxon>
    </lineage>
</organism>
<dbReference type="GO" id="GO:0006820">
    <property type="term" value="P:monoatomic anion transport"/>
    <property type="evidence" value="ECO:0007669"/>
    <property type="project" value="InterPro"/>
</dbReference>
<evidence type="ECO:0000256" key="8">
    <source>
        <dbReference type="SAM" id="Phobius"/>
    </source>
</evidence>
<evidence type="ECO:0000256" key="2">
    <source>
        <dbReference type="ARBA" id="ARBA00010993"/>
    </source>
</evidence>
<feature type="domain" description="Bicarbonate transporter-like transmembrane" evidence="9">
    <location>
        <begin position="282"/>
        <end position="605"/>
    </location>
</feature>
<evidence type="ECO:0000256" key="5">
    <source>
        <dbReference type="ARBA" id="ARBA00022989"/>
    </source>
</evidence>
<feature type="transmembrane region" description="Helical" evidence="8">
    <location>
        <begin position="549"/>
        <end position="567"/>
    </location>
</feature>
<dbReference type="InterPro" id="IPR011531">
    <property type="entry name" value="HCO3_transpt-like_TM_dom"/>
</dbReference>
<dbReference type="RefSeq" id="XP_025554646.1">
    <property type="nucleotide sequence ID" value="XM_025692487.1"/>
</dbReference>
<evidence type="ECO:0000313" key="11">
    <source>
        <dbReference type="Proteomes" id="UP000248961"/>
    </source>
</evidence>
<feature type="domain" description="Bicarbonate transporter-like transmembrane" evidence="9">
    <location>
        <begin position="108"/>
        <end position="273"/>
    </location>
</feature>
<evidence type="ECO:0000256" key="3">
    <source>
        <dbReference type="ARBA" id="ARBA00022554"/>
    </source>
</evidence>
<protein>
    <submittedName>
        <fullName evidence="10">Anion exchange family protein</fullName>
    </submittedName>
</protein>
<dbReference type="Gene3D" id="1.10.287.570">
    <property type="entry name" value="Helical hairpin bin"/>
    <property type="match status" value="1"/>
</dbReference>
<feature type="transmembrane region" description="Helical" evidence="8">
    <location>
        <begin position="141"/>
        <end position="159"/>
    </location>
</feature>
<reference evidence="10 11" key="1">
    <citation type="submission" date="2018-02" db="EMBL/GenBank/DDBJ databases">
        <title>The genomes of Aspergillus section Nigri reveals drivers in fungal speciation.</title>
        <authorList>
            <consortium name="DOE Joint Genome Institute"/>
            <person name="Vesth T.C."/>
            <person name="Nybo J."/>
            <person name="Theobald S."/>
            <person name="Brandl J."/>
            <person name="Frisvad J.C."/>
            <person name="Nielsen K.F."/>
            <person name="Lyhne E.K."/>
            <person name="Kogle M.E."/>
            <person name="Kuo A."/>
            <person name="Riley R."/>
            <person name="Clum A."/>
            <person name="Nolan M."/>
            <person name="Lipzen A."/>
            <person name="Salamov A."/>
            <person name="Henrissat B."/>
            <person name="Wiebenga A."/>
            <person name="De vries R.P."/>
            <person name="Grigoriev I.V."/>
            <person name="Mortensen U.H."/>
            <person name="Andersen M.R."/>
            <person name="Baker S.E."/>
        </authorList>
    </citation>
    <scope>NUCLEOTIDE SEQUENCE [LARGE SCALE GENOMIC DNA]</scope>
    <source>
        <strain evidence="10 11">CBS 101889</strain>
    </source>
</reference>
<evidence type="ECO:0000256" key="4">
    <source>
        <dbReference type="ARBA" id="ARBA00022692"/>
    </source>
</evidence>
<dbReference type="Pfam" id="PF00955">
    <property type="entry name" value="HCO3_cotransp"/>
    <property type="match status" value="2"/>
</dbReference>
<keyword evidence="5 8" id="KW-1133">Transmembrane helix</keyword>
<dbReference type="GO" id="GO:0005886">
    <property type="term" value="C:plasma membrane"/>
    <property type="evidence" value="ECO:0007669"/>
    <property type="project" value="TreeGrafter"/>
</dbReference>
<feature type="transmembrane region" description="Helical" evidence="8">
    <location>
        <begin position="284"/>
        <end position="304"/>
    </location>
</feature>
<dbReference type="GO" id="GO:0080139">
    <property type="term" value="F:borate efflux transmembrane transporter activity"/>
    <property type="evidence" value="ECO:0007669"/>
    <property type="project" value="TreeGrafter"/>
</dbReference>
<feature type="transmembrane region" description="Helical" evidence="8">
    <location>
        <begin position="492"/>
        <end position="516"/>
    </location>
</feature>
<evidence type="ECO:0000259" key="9">
    <source>
        <dbReference type="Pfam" id="PF00955"/>
    </source>
</evidence>
<dbReference type="GeneID" id="37196776"/>
<evidence type="ECO:0000256" key="7">
    <source>
        <dbReference type="SAM" id="MobiDB-lite"/>
    </source>
</evidence>
<dbReference type="GO" id="GO:0005452">
    <property type="term" value="F:solute:inorganic anion antiporter activity"/>
    <property type="evidence" value="ECO:0007669"/>
    <property type="project" value="InterPro"/>
</dbReference>
<dbReference type="GO" id="GO:0000324">
    <property type="term" value="C:fungal-type vacuole"/>
    <property type="evidence" value="ECO:0007669"/>
    <property type="project" value="TreeGrafter"/>
</dbReference>
<feature type="transmembrane region" description="Helical" evidence="8">
    <location>
        <begin position="316"/>
        <end position="336"/>
    </location>
</feature>
<feature type="transmembrane region" description="Helical" evidence="8">
    <location>
        <begin position="171"/>
        <end position="197"/>
    </location>
</feature>
<keyword evidence="3" id="KW-0926">Vacuole</keyword>
<name>A0A395I5I3_ASPHC</name>
<feature type="compositionally biased region" description="Low complexity" evidence="7">
    <location>
        <begin position="88"/>
        <end position="98"/>
    </location>
</feature>
<dbReference type="GO" id="GO:0005774">
    <property type="term" value="C:vacuolar membrane"/>
    <property type="evidence" value="ECO:0007669"/>
    <property type="project" value="UniProtKB-SubCell"/>
</dbReference>
<dbReference type="GO" id="GO:0050801">
    <property type="term" value="P:monoatomic ion homeostasis"/>
    <property type="evidence" value="ECO:0007669"/>
    <property type="project" value="TreeGrafter"/>
</dbReference>
<dbReference type="OrthoDB" id="1735926at2759"/>
<feature type="transmembrane region" description="Helical" evidence="8">
    <location>
        <begin position="367"/>
        <end position="388"/>
    </location>
</feature>
<dbReference type="AlphaFoldDB" id="A0A395I5I3"/>
<keyword evidence="6 8" id="KW-0472">Membrane</keyword>
<evidence type="ECO:0000256" key="1">
    <source>
        <dbReference type="ARBA" id="ARBA00004128"/>
    </source>
</evidence>
<dbReference type="VEuPathDB" id="FungiDB:BO97DRAFT_363108"/>
<feature type="region of interest" description="Disordered" evidence="7">
    <location>
        <begin position="620"/>
        <end position="691"/>
    </location>
</feature>
<sequence>MQGQGPASSSSTTTTGTGGNNAHAEPSGRSFGEGGYQSHSHRKPWQSQPQSQPHSRTRRSSSLRSGEHHHHQQHQQSSGMSGRHDHQAALSSTPTPTSADTAKWYRVRLFRGMVKDVKRRAPYYWSDWTDAWDYRVVPATVYMYFANILPALAFSLDMFEKTNQSYGVNEVLLASVLGAIVFAVFAAQPLVIVGVTGPITVFNYTVYDIIASRGTNYLAFMCWIGIWSLIMHWLLAITNASNGLTYVTRFSCDIFGFYVAFIYLQKGIQVLTRQWGSAGETSAYLSIMVALLVLMSGWICGELGNSNLFQRFVRKFLEDYGTPLTIIFFTGFVHIGHMRDVEVATLPTSKAFFPTADRGWLVHFWDISVGDVFLAIPFAILLTILFYFDHNVSSLIAQGTEFPLRKPAGFHWDLWLLGLTTFVAGLLGIPFPNGLIPQAPFHTAALCVTRDVADEDDTNKGKAIRITDHVVEQRVSNFVQGLLTLGTMSGPLLIVVHLIPQGVLAGLFFIMGVQALQGNGITQKLIFLAQDRNLTPASNPLKRLKRRPAIWAFVIAELIGFGATFAITQTIAAIGFPVIILLLIPVRSFLFPKWFTAEELGVLDGPAASPFTMESVGGSHGLDDSFGSGALDVDEGERRDSKTGGGDFGMFDGNRDESSSESIVDDDLERGEVFEMQRSAVRRRSTTGMRD</sequence>
<feature type="region of interest" description="Disordered" evidence="7">
    <location>
        <begin position="1"/>
        <end position="98"/>
    </location>
</feature>
<feature type="transmembrane region" description="Helical" evidence="8">
    <location>
        <begin position="409"/>
        <end position="431"/>
    </location>
</feature>
<dbReference type="STRING" id="1450537.A0A395I5I3"/>
<proteinExistence type="inferred from homology"/>
<feature type="transmembrane region" description="Helical" evidence="8">
    <location>
        <begin position="217"/>
        <end position="237"/>
    </location>
</feature>
<dbReference type="EMBL" id="KZ824271">
    <property type="protein sequence ID" value="RAL15492.1"/>
    <property type="molecule type" value="Genomic_DNA"/>
</dbReference>
<dbReference type="Proteomes" id="UP000248961">
    <property type="component" value="Unassembled WGS sequence"/>
</dbReference>
<feature type="compositionally biased region" description="Basic residues" evidence="7">
    <location>
        <begin position="55"/>
        <end position="73"/>
    </location>
</feature>
<comment type="subcellular location">
    <subcellularLocation>
        <location evidence="1">Vacuole membrane</location>
        <topology evidence="1">Multi-pass membrane protein</topology>
    </subcellularLocation>
</comment>
<keyword evidence="4 8" id="KW-0812">Transmembrane</keyword>
<dbReference type="PANTHER" id="PTHR11453:SF82">
    <property type="entry name" value="BORON TRANSPORTER 1"/>
    <property type="match status" value="1"/>
</dbReference>